<dbReference type="GO" id="GO:0003700">
    <property type="term" value="F:DNA-binding transcription factor activity"/>
    <property type="evidence" value="ECO:0007669"/>
    <property type="project" value="InterPro"/>
</dbReference>
<feature type="domain" description="HTH araC/xylS-type" evidence="4">
    <location>
        <begin position="161"/>
        <end position="259"/>
    </location>
</feature>
<evidence type="ECO:0000259" key="4">
    <source>
        <dbReference type="PROSITE" id="PS01124"/>
    </source>
</evidence>
<gene>
    <name evidence="5" type="ORF">HYG85_05065</name>
</gene>
<dbReference type="Gene3D" id="1.10.10.60">
    <property type="entry name" value="Homeodomain-like"/>
    <property type="match status" value="2"/>
</dbReference>
<reference evidence="5 6" key="1">
    <citation type="submission" date="2020-07" db="EMBL/GenBank/DDBJ databases">
        <title>Vallitalea guaymasensis genome.</title>
        <authorList>
            <person name="Postec A."/>
        </authorList>
    </citation>
    <scope>NUCLEOTIDE SEQUENCE [LARGE SCALE GENOMIC DNA]</scope>
    <source>
        <strain evidence="5 6">Ra1766G1</strain>
    </source>
</reference>
<dbReference type="RefSeq" id="WP_212692568.1">
    <property type="nucleotide sequence ID" value="NZ_CP058561.1"/>
</dbReference>
<sequence>MFIGNMDFSQIFNSLKITDMSKKEEYLYQESKNDSINHSHYPYELEKRLYQAIITGNIDELEKVGYEYSNYPSSVLCENNSIRSLKNNMICSCALITRMAIETGLEENYAYFLSDLYINKVESLRDEESLLNLNAIMILDFMTQIKNSLSSNKNNYSPLTKEVIKYINDNLCTNFTLTDVADHVNANSSYLSRTFKKEIGISFTKYIHINRIKKAKHLLLFTNLSLVEISTRLGYTTQSHFSKIFKQISGMTPNTFKQNHIKPD</sequence>
<dbReference type="PROSITE" id="PS01124">
    <property type="entry name" value="HTH_ARAC_FAMILY_2"/>
    <property type="match status" value="1"/>
</dbReference>
<dbReference type="PROSITE" id="PS00041">
    <property type="entry name" value="HTH_ARAC_FAMILY_1"/>
    <property type="match status" value="1"/>
</dbReference>
<dbReference type="EMBL" id="CP058561">
    <property type="protein sequence ID" value="QUH28320.1"/>
    <property type="molecule type" value="Genomic_DNA"/>
</dbReference>
<dbReference type="InterPro" id="IPR018062">
    <property type="entry name" value="HTH_AraC-typ_CS"/>
</dbReference>
<evidence type="ECO:0000256" key="3">
    <source>
        <dbReference type="ARBA" id="ARBA00023163"/>
    </source>
</evidence>
<dbReference type="GO" id="GO:0043565">
    <property type="term" value="F:sequence-specific DNA binding"/>
    <property type="evidence" value="ECO:0007669"/>
    <property type="project" value="InterPro"/>
</dbReference>
<dbReference type="PANTHER" id="PTHR43280:SF28">
    <property type="entry name" value="HTH-TYPE TRANSCRIPTIONAL ACTIVATOR RHAS"/>
    <property type="match status" value="1"/>
</dbReference>
<dbReference type="AlphaFoldDB" id="A0A8J8M901"/>
<protein>
    <submittedName>
        <fullName evidence="5">AraC family transcriptional regulator</fullName>
    </submittedName>
</protein>
<organism evidence="5 6">
    <name type="scientific">Vallitalea guaymasensis</name>
    <dbReference type="NCBI Taxonomy" id="1185412"/>
    <lineage>
        <taxon>Bacteria</taxon>
        <taxon>Bacillati</taxon>
        <taxon>Bacillota</taxon>
        <taxon>Clostridia</taxon>
        <taxon>Lachnospirales</taxon>
        <taxon>Vallitaleaceae</taxon>
        <taxon>Vallitalea</taxon>
    </lineage>
</organism>
<dbReference type="SMART" id="SM00342">
    <property type="entry name" value="HTH_ARAC"/>
    <property type="match status" value="1"/>
</dbReference>
<keyword evidence="2" id="KW-0238">DNA-binding</keyword>
<evidence type="ECO:0000256" key="2">
    <source>
        <dbReference type="ARBA" id="ARBA00023125"/>
    </source>
</evidence>
<keyword evidence="3" id="KW-0804">Transcription</keyword>
<dbReference type="PANTHER" id="PTHR43280">
    <property type="entry name" value="ARAC-FAMILY TRANSCRIPTIONAL REGULATOR"/>
    <property type="match status" value="1"/>
</dbReference>
<dbReference type="Proteomes" id="UP000677305">
    <property type="component" value="Chromosome"/>
</dbReference>
<dbReference type="SUPFAM" id="SSF46689">
    <property type="entry name" value="Homeodomain-like"/>
    <property type="match status" value="2"/>
</dbReference>
<dbReference type="InterPro" id="IPR009057">
    <property type="entry name" value="Homeodomain-like_sf"/>
</dbReference>
<keyword evidence="6" id="KW-1185">Reference proteome</keyword>
<accession>A0A8J8M901</accession>
<proteinExistence type="predicted"/>
<name>A0A8J8M901_9FIRM</name>
<keyword evidence="1" id="KW-0805">Transcription regulation</keyword>
<dbReference type="PRINTS" id="PR00032">
    <property type="entry name" value="HTHARAC"/>
</dbReference>
<dbReference type="InterPro" id="IPR018060">
    <property type="entry name" value="HTH_AraC"/>
</dbReference>
<dbReference type="KEGG" id="vgu:HYG85_05065"/>
<evidence type="ECO:0000313" key="6">
    <source>
        <dbReference type="Proteomes" id="UP000677305"/>
    </source>
</evidence>
<evidence type="ECO:0000313" key="5">
    <source>
        <dbReference type="EMBL" id="QUH28320.1"/>
    </source>
</evidence>
<dbReference type="Pfam" id="PF12833">
    <property type="entry name" value="HTH_18"/>
    <property type="match status" value="1"/>
</dbReference>
<evidence type="ECO:0000256" key="1">
    <source>
        <dbReference type="ARBA" id="ARBA00023015"/>
    </source>
</evidence>
<dbReference type="InterPro" id="IPR020449">
    <property type="entry name" value="Tscrpt_reg_AraC-type_HTH"/>
</dbReference>